<reference evidence="4 7" key="3">
    <citation type="submission" date="2020-10" db="EMBL/GenBank/DDBJ databases">
        <title>Ca. Dormibacterota MAGs.</title>
        <authorList>
            <person name="Montgomery K."/>
        </authorList>
    </citation>
    <scope>NUCLEOTIDE SEQUENCE [LARGE SCALE GENOMIC DNA]</scope>
    <source>
        <strain evidence="4">SC8812_S17_18</strain>
    </source>
</reference>
<evidence type="ECO:0000256" key="1">
    <source>
        <dbReference type="SAM" id="Phobius"/>
    </source>
</evidence>
<sequence length="767" mass="81052">MISADARRAPHRGWLLWAVYGVLGAVLLAYLVSLVVRADNSSELVDGWLVAAFEFVGSGLCFLRAWLSPGRRAVPLAFGVGTLSWAVGDLLLTMESSGGATVPTPSIADVFYLGFYPALYVGLVLLVRRQARDVTSAMWLDGIVAGLGAAGVCAAFIFGTLVRTTGADPAAVATNLAYPMGDLILLALVVGVSAILPGRRNAQWVFIAVACAVNAAGDTANLLKAPGGDFGFATIFDAVAWPTAILLISLALWLPGRGKALGVAHKAPGMILPALGAASGLAILLFGSFHPVSAVALGLATATLVVVGLRFWVSVVQMRALTHKRHRQAVTDDLTGLGNRRQLFYLLNDFFADAADPTTPRRDLGLLFIDLDHFKEINDSFGHSAGDELLRQLGPRLIGSLRSTDVLVRVGGDELGVVIMDADIEYATAVARRLIAKLEEPFVLDAVSVRISASIGIASAPTDAGDSAGLLRCADLAMYRAKLRASSYETYRKDIDEDGNRLRLVEELRTATQEGRFLLHFQPQVNLGTGEVTAVEALLRWPHPRLGLVPPLDFLPLAEEAGLMPLITDWVVDQALAQSATWRAAGRDVPVSVNVSVSNLLDKRFIPSVSEALGRHHLPGSALTVEITETSIISDFDECKRVIGELRTLGIGVAIDDFGAGFTSLAYLGTLAVSELKLDRTFITGIAEGADRDLALVRATIELGHALGMRVVAEGVEDDATLTVLGGAGCDIAQGFFISHPMPAADLVLAAVVVSGPPQLSVASNAG</sequence>
<dbReference type="InterPro" id="IPR000160">
    <property type="entry name" value="GGDEF_dom"/>
</dbReference>
<reference evidence="5 6" key="1">
    <citation type="journal article" date="2017" name="Nature">
        <title>Atmospheric trace gases support primary production in Antarctic desert surface soil.</title>
        <authorList>
            <person name="Ji M."/>
            <person name="Greening C."/>
            <person name="Vanwonterghem I."/>
            <person name="Carere C.R."/>
            <person name="Bay S.K."/>
            <person name="Steen J.A."/>
            <person name="Montgomery K."/>
            <person name="Lines T."/>
            <person name="Beardall J."/>
            <person name="van Dorst J."/>
            <person name="Snape I."/>
            <person name="Stott M.B."/>
            <person name="Hugenholtz P."/>
            <person name="Ferrari B.C."/>
        </authorList>
    </citation>
    <scope>NUCLEOTIDE SEQUENCE [LARGE SCALE GENOMIC DNA]</scope>
    <source>
        <strain evidence="5">RRmetagenome_bin12</strain>
    </source>
</reference>
<gene>
    <name evidence="5" type="ORF">DLM65_01920</name>
    <name evidence="4" type="ORF">JF886_09195</name>
</gene>
<dbReference type="PROSITE" id="PS50883">
    <property type="entry name" value="EAL"/>
    <property type="match status" value="1"/>
</dbReference>
<dbReference type="PANTHER" id="PTHR33121:SF79">
    <property type="entry name" value="CYCLIC DI-GMP PHOSPHODIESTERASE PDED-RELATED"/>
    <property type="match status" value="1"/>
</dbReference>
<evidence type="ECO:0000313" key="4">
    <source>
        <dbReference type="EMBL" id="MBJ7595017.1"/>
    </source>
</evidence>
<evidence type="ECO:0000313" key="5">
    <source>
        <dbReference type="EMBL" id="PZR83450.1"/>
    </source>
</evidence>
<dbReference type="InterPro" id="IPR029787">
    <property type="entry name" value="Nucleotide_cyclase"/>
</dbReference>
<dbReference type="CDD" id="cd01949">
    <property type="entry name" value="GGDEF"/>
    <property type="match status" value="1"/>
</dbReference>
<dbReference type="SMART" id="SM00052">
    <property type="entry name" value="EAL"/>
    <property type="match status" value="1"/>
</dbReference>
<proteinExistence type="predicted"/>
<feature type="transmembrane region" description="Helical" evidence="1">
    <location>
        <begin position="139"/>
        <end position="158"/>
    </location>
</feature>
<dbReference type="CDD" id="cd01948">
    <property type="entry name" value="EAL"/>
    <property type="match status" value="1"/>
</dbReference>
<dbReference type="Proteomes" id="UP000606991">
    <property type="component" value="Unassembled WGS sequence"/>
</dbReference>
<dbReference type="PANTHER" id="PTHR33121">
    <property type="entry name" value="CYCLIC DI-GMP PHOSPHODIESTERASE PDEF"/>
    <property type="match status" value="1"/>
</dbReference>
<feature type="transmembrane region" description="Helical" evidence="1">
    <location>
        <begin position="235"/>
        <end position="255"/>
    </location>
</feature>
<feature type="transmembrane region" description="Helical" evidence="1">
    <location>
        <begin position="204"/>
        <end position="223"/>
    </location>
</feature>
<dbReference type="SUPFAM" id="SSF55073">
    <property type="entry name" value="Nucleotide cyclase"/>
    <property type="match status" value="1"/>
</dbReference>
<dbReference type="NCBIfam" id="TIGR00254">
    <property type="entry name" value="GGDEF"/>
    <property type="match status" value="1"/>
</dbReference>
<feature type="domain" description="EAL" evidence="2">
    <location>
        <begin position="501"/>
        <end position="755"/>
    </location>
</feature>
<name>A0A2W5ZDD5_9BACT</name>
<organism evidence="5 6">
    <name type="scientific">Candidatus Aeolococcus gillhamiae</name>
    <dbReference type="NCBI Taxonomy" id="3127015"/>
    <lineage>
        <taxon>Bacteria</taxon>
        <taxon>Bacillati</taxon>
        <taxon>Candidatus Dormiibacterota</taxon>
        <taxon>Candidatus Dormibacteria</taxon>
        <taxon>Candidatus Aeolococcales</taxon>
        <taxon>Candidatus Aeolococcaceae</taxon>
        <taxon>Candidatus Aeolococcus</taxon>
    </lineage>
</organism>
<dbReference type="PROSITE" id="PS50887">
    <property type="entry name" value="GGDEF"/>
    <property type="match status" value="1"/>
</dbReference>
<keyword evidence="1" id="KW-0472">Membrane</keyword>
<evidence type="ECO:0000259" key="2">
    <source>
        <dbReference type="PROSITE" id="PS50883"/>
    </source>
</evidence>
<dbReference type="InterPro" id="IPR043128">
    <property type="entry name" value="Rev_trsase/Diguanyl_cyclase"/>
</dbReference>
<feature type="transmembrane region" description="Helical" evidence="1">
    <location>
        <begin position="178"/>
        <end position="197"/>
    </location>
</feature>
<feature type="transmembrane region" description="Helical" evidence="1">
    <location>
        <begin position="48"/>
        <end position="67"/>
    </location>
</feature>
<feature type="transmembrane region" description="Helical" evidence="1">
    <location>
        <begin position="74"/>
        <end position="94"/>
    </location>
</feature>
<protein>
    <submittedName>
        <fullName evidence="4">EAL domain-containing protein</fullName>
    </submittedName>
    <submittedName>
        <fullName evidence="5">GGDEF-domain containing protein</fullName>
    </submittedName>
</protein>
<dbReference type="Proteomes" id="UP000248724">
    <property type="component" value="Unassembled WGS sequence"/>
</dbReference>
<dbReference type="Gene3D" id="3.20.20.450">
    <property type="entry name" value="EAL domain"/>
    <property type="match status" value="1"/>
</dbReference>
<keyword evidence="1" id="KW-1133">Transmembrane helix</keyword>
<feature type="transmembrane region" description="Helical" evidence="1">
    <location>
        <begin position="106"/>
        <end position="127"/>
    </location>
</feature>
<dbReference type="InterPro" id="IPR035919">
    <property type="entry name" value="EAL_sf"/>
</dbReference>
<dbReference type="GO" id="GO:0071111">
    <property type="term" value="F:cyclic-guanylate-specific phosphodiesterase activity"/>
    <property type="evidence" value="ECO:0007669"/>
    <property type="project" value="InterPro"/>
</dbReference>
<dbReference type="SUPFAM" id="SSF141868">
    <property type="entry name" value="EAL domain-like"/>
    <property type="match status" value="1"/>
</dbReference>
<feature type="domain" description="GGDEF" evidence="3">
    <location>
        <begin position="362"/>
        <end position="494"/>
    </location>
</feature>
<keyword evidence="1" id="KW-0812">Transmembrane</keyword>
<reference evidence="5" key="2">
    <citation type="submission" date="2018-05" db="EMBL/GenBank/DDBJ databases">
        <authorList>
            <person name="Ferrari B."/>
        </authorList>
    </citation>
    <scope>NUCLEOTIDE SEQUENCE</scope>
    <source>
        <strain evidence="5">RRmetagenome_bin12</strain>
    </source>
</reference>
<evidence type="ECO:0000313" key="7">
    <source>
        <dbReference type="Proteomes" id="UP000606991"/>
    </source>
</evidence>
<feature type="transmembrane region" description="Helical" evidence="1">
    <location>
        <begin position="292"/>
        <end position="313"/>
    </location>
</feature>
<dbReference type="Pfam" id="PF00563">
    <property type="entry name" value="EAL"/>
    <property type="match status" value="1"/>
</dbReference>
<dbReference type="EMBL" id="JAEKNS010000096">
    <property type="protein sequence ID" value="MBJ7595017.1"/>
    <property type="molecule type" value="Genomic_DNA"/>
</dbReference>
<dbReference type="EMBL" id="QHBU01000035">
    <property type="protein sequence ID" value="PZR83450.1"/>
    <property type="molecule type" value="Genomic_DNA"/>
</dbReference>
<dbReference type="RefSeq" id="WP_337311740.1">
    <property type="nucleotide sequence ID" value="NZ_JAEKNS010000096.1"/>
</dbReference>
<evidence type="ECO:0000313" key="6">
    <source>
        <dbReference type="Proteomes" id="UP000248724"/>
    </source>
</evidence>
<dbReference type="Gene3D" id="3.30.70.270">
    <property type="match status" value="1"/>
</dbReference>
<feature type="transmembrane region" description="Helical" evidence="1">
    <location>
        <begin position="14"/>
        <end position="36"/>
    </location>
</feature>
<comment type="caution">
    <text evidence="5">The sequence shown here is derived from an EMBL/GenBank/DDBJ whole genome shotgun (WGS) entry which is preliminary data.</text>
</comment>
<dbReference type="InterPro" id="IPR050706">
    <property type="entry name" value="Cyclic-di-GMP_PDE-like"/>
</dbReference>
<feature type="transmembrane region" description="Helical" evidence="1">
    <location>
        <begin position="267"/>
        <end position="286"/>
    </location>
</feature>
<accession>A0A2W5ZDD5</accession>
<accession>A0A934JU38</accession>
<dbReference type="AlphaFoldDB" id="A0A2W5ZDD5"/>
<dbReference type="InterPro" id="IPR001633">
    <property type="entry name" value="EAL_dom"/>
</dbReference>
<evidence type="ECO:0000259" key="3">
    <source>
        <dbReference type="PROSITE" id="PS50887"/>
    </source>
</evidence>
<dbReference type="SMART" id="SM00267">
    <property type="entry name" value="GGDEF"/>
    <property type="match status" value="1"/>
</dbReference>
<dbReference type="Pfam" id="PF00990">
    <property type="entry name" value="GGDEF"/>
    <property type="match status" value="1"/>
</dbReference>